<accession>A0A0C2S5K9</accession>
<sequence>MRRGFQRNELNARMDEALSVYKDPWKEVVENEKTKNELFNVVTS</sequence>
<protein>
    <submittedName>
        <fullName evidence="1">Uncharacterized protein</fullName>
    </submittedName>
</protein>
<keyword evidence="2" id="KW-1185">Reference proteome</keyword>
<gene>
    <name evidence="1" type="ORF">KP78_08020</name>
</gene>
<proteinExistence type="predicted"/>
<comment type="caution">
    <text evidence="1">The sequence shown here is derived from an EMBL/GenBank/DDBJ whole genome shotgun (WGS) entry which is preliminary data.</text>
</comment>
<dbReference type="PATRIC" id="fig|889306.3.peg.804"/>
<dbReference type="Proteomes" id="UP000031938">
    <property type="component" value="Unassembled WGS sequence"/>
</dbReference>
<name>A0A0C2S5K9_9BACL</name>
<reference evidence="1 2" key="1">
    <citation type="submission" date="2015-01" db="EMBL/GenBank/DDBJ databases">
        <title>Genome sequencing of Jeotgalibacillus soli.</title>
        <authorList>
            <person name="Goh K.M."/>
            <person name="Chan K.-G."/>
            <person name="Yaakop A.S."/>
            <person name="Ee R."/>
            <person name="Gan H.M."/>
            <person name="Chan C.S."/>
        </authorList>
    </citation>
    <scope>NUCLEOTIDE SEQUENCE [LARGE SCALE GENOMIC DNA]</scope>
    <source>
        <strain evidence="1 2">P9</strain>
    </source>
</reference>
<dbReference type="AlphaFoldDB" id="A0A0C2S5K9"/>
<evidence type="ECO:0000313" key="2">
    <source>
        <dbReference type="Proteomes" id="UP000031938"/>
    </source>
</evidence>
<organism evidence="1 2">
    <name type="scientific">Jeotgalibacillus soli</name>
    <dbReference type="NCBI Taxonomy" id="889306"/>
    <lineage>
        <taxon>Bacteria</taxon>
        <taxon>Bacillati</taxon>
        <taxon>Bacillota</taxon>
        <taxon>Bacilli</taxon>
        <taxon>Bacillales</taxon>
        <taxon>Caryophanaceae</taxon>
        <taxon>Jeotgalibacillus</taxon>
    </lineage>
</organism>
<dbReference type="EMBL" id="JXRP01000009">
    <property type="protein sequence ID" value="KIL49334.1"/>
    <property type="molecule type" value="Genomic_DNA"/>
</dbReference>
<evidence type="ECO:0000313" key="1">
    <source>
        <dbReference type="EMBL" id="KIL49334.1"/>
    </source>
</evidence>